<dbReference type="InParanoid" id="G3I222"/>
<dbReference type="Proteomes" id="UP000001075">
    <property type="component" value="Unassembled WGS sequence"/>
</dbReference>
<sequence length="93" mass="10740">MGPTPKNTLPFFIATFMKEIKNKVNIKKNNLWFPCHQSTLLKEDRPQTSHFLGSQGCDKAAGLWKNKTFMLEQDYHLALINRWQAIGCMDLQA</sequence>
<dbReference type="AlphaFoldDB" id="G3I222"/>
<dbReference type="GlyGen" id="G3I222">
    <property type="glycosylation" value="1 site"/>
</dbReference>
<name>G3I222_CRIGR</name>
<evidence type="ECO:0000313" key="2">
    <source>
        <dbReference type="Proteomes" id="UP000001075"/>
    </source>
</evidence>
<reference evidence="2" key="1">
    <citation type="journal article" date="2011" name="Nat. Biotechnol.">
        <title>The genomic sequence of the Chinese hamster ovary (CHO)-K1 cell line.</title>
        <authorList>
            <person name="Xu X."/>
            <person name="Nagarajan H."/>
            <person name="Lewis N.E."/>
            <person name="Pan S."/>
            <person name="Cai Z."/>
            <person name="Liu X."/>
            <person name="Chen W."/>
            <person name="Xie M."/>
            <person name="Wang W."/>
            <person name="Hammond S."/>
            <person name="Andersen M.R."/>
            <person name="Neff N."/>
            <person name="Passarelli B."/>
            <person name="Koh W."/>
            <person name="Fan H.C."/>
            <person name="Wang J."/>
            <person name="Gui Y."/>
            <person name="Lee K.H."/>
            <person name="Betenbaugh M.J."/>
            <person name="Quake S.R."/>
            <person name="Famili I."/>
            <person name="Palsson B.O."/>
            <person name="Wang J."/>
        </authorList>
    </citation>
    <scope>NUCLEOTIDE SEQUENCE [LARGE SCALE GENOMIC DNA]</scope>
    <source>
        <strain evidence="2">CHO K1 cell line</strain>
    </source>
</reference>
<accession>G3I222</accession>
<dbReference type="EMBL" id="JH001107">
    <property type="protein sequence ID" value="EGW11120.1"/>
    <property type="molecule type" value="Genomic_DNA"/>
</dbReference>
<evidence type="ECO:0000313" key="1">
    <source>
        <dbReference type="EMBL" id="EGW11120.1"/>
    </source>
</evidence>
<protein>
    <submittedName>
        <fullName evidence="1">Uncharacterized protein</fullName>
    </submittedName>
</protein>
<organism evidence="1 2">
    <name type="scientific">Cricetulus griseus</name>
    <name type="common">Chinese hamster</name>
    <name type="synonym">Cricetulus barabensis griseus</name>
    <dbReference type="NCBI Taxonomy" id="10029"/>
    <lineage>
        <taxon>Eukaryota</taxon>
        <taxon>Metazoa</taxon>
        <taxon>Chordata</taxon>
        <taxon>Craniata</taxon>
        <taxon>Vertebrata</taxon>
        <taxon>Euteleostomi</taxon>
        <taxon>Mammalia</taxon>
        <taxon>Eutheria</taxon>
        <taxon>Euarchontoglires</taxon>
        <taxon>Glires</taxon>
        <taxon>Rodentia</taxon>
        <taxon>Myomorpha</taxon>
        <taxon>Muroidea</taxon>
        <taxon>Cricetidae</taxon>
        <taxon>Cricetinae</taxon>
        <taxon>Cricetulus</taxon>
    </lineage>
</organism>
<proteinExistence type="predicted"/>
<gene>
    <name evidence="1" type="ORF">I79_017445</name>
</gene>